<sequence>MEIVISDTNIFIDLWNIGLLERFCELPLSIHTTDFIIGELKTQGVKDAIAQLHQEGKITIKTFKSNEYAEIMSLQDKNLSFQDCTVLYYALNGDYKLLTGDRNLRVIAERHGLQVSGIIYVMDELRHHDILSKEEYITKLKALLESNHRLPTKEIMKRIEDSL</sequence>
<gene>
    <name evidence="1" type="ORF">F7D59_05585</name>
</gene>
<name>A0A646HKR8_9BACT</name>
<organism evidence="1 2">
    <name type="scientific">Segatella copri</name>
    <dbReference type="NCBI Taxonomy" id="165179"/>
    <lineage>
        <taxon>Bacteria</taxon>
        <taxon>Pseudomonadati</taxon>
        <taxon>Bacteroidota</taxon>
        <taxon>Bacteroidia</taxon>
        <taxon>Bacteroidales</taxon>
        <taxon>Prevotellaceae</taxon>
        <taxon>Segatella</taxon>
    </lineage>
</organism>
<accession>A0A646HKR8</accession>
<dbReference type="SMART" id="SM00670">
    <property type="entry name" value="PINc"/>
    <property type="match status" value="1"/>
</dbReference>
<evidence type="ECO:0000313" key="2">
    <source>
        <dbReference type="Proteomes" id="UP000420635"/>
    </source>
</evidence>
<reference evidence="2" key="1">
    <citation type="submission" date="2019-09" db="EMBL/GenBank/DDBJ databases">
        <title>Distinct polysaccharide growth profiles of human intestinal Prevotella copri isolates.</title>
        <authorList>
            <person name="Fehlner-Peach H."/>
            <person name="Magnabosco C."/>
            <person name="Raghavan V."/>
            <person name="Scher J.U."/>
            <person name="Tett A."/>
            <person name="Cox L.M."/>
            <person name="Gottsegen C."/>
            <person name="Watters A."/>
            <person name="Wiltshire- Gordon J.D."/>
            <person name="Segata N."/>
            <person name="Bonneau R."/>
            <person name="Littman D.R."/>
        </authorList>
    </citation>
    <scope>NUCLEOTIDE SEQUENCE [LARGE SCALE GENOMIC DNA]</scope>
    <source>
        <strain evidence="2">iP54</strain>
    </source>
</reference>
<comment type="caution">
    <text evidence="1">The sequence shown here is derived from an EMBL/GenBank/DDBJ whole genome shotgun (WGS) entry which is preliminary data.</text>
</comment>
<dbReference type="Pfam" id="PF11848">
    <property type="entry name" value="DUF3368"/>
    <property type="match status" value="1"/>
</dbReference>
<dbReference type="InterPro" id="IPR021799">
    <property type="entry name" value="PIN-like_prokaryotic"/>
</dbReference>
<dbReference type="InterPro" id="IPR029060">
    <property type="entry name" value="PIN-like_dom_sf"/>
</dbReference>
<evidence type="ECO:0000313" key="1">
    <source>
        <dbReference type="EMBL" id="MQN89338.1"/>
    </source>
</evidence>
<dbReference type="EMBL" id="VZBQ01000059">
    <property type="protein sequence ID" value="MQN89338.1"/>
    <property type="molecule type" value="Genomic_DNA"/>
</dbReference>
<dbReference type="RefSeq" id="WP_153113445.1">
    <property type="nucleotide sequence ID" value="NZ_VZAS01000118.1"/>
</dbReference>
<dbReference type="SUPFAM" id="SSF88723">
    <property type="entry name" value="PIN domain-like"/>
    <property type="match status" value="1"/>
</dbReference>
<dbReference type="Proteomes" id="UP000420635">
    <property type="component" value="Unassembled WGS sequence"/>
</dbReference>
<protein>
    <submittedName>
        <fullName evidence="1">Uncharacterized protein</fullName>
    </submittedName>
</protein>
<dbReference type="InterPro" id="IPR002716">
    <property type="entry name" value="PIN_dom"/>
</dbReference>
<dbReference type="Gene3D" id="3.40.50.1010">
    <property type="entry name" value="5'-nuclease"/>
    <property type="match status" value="1"/>
</dbReference>
<proteinExistence type="predicted"/>
<dbReference type="AlphaFoldDB" id="A0A646HKR8"/>